<gene>
    <name evidence="2" type="ORF">EYF80_003325</name>
</gene>
<proteinExistence type="predicted"/>
<reference evidence="2 3" key="1">
    <citation type="submission" date="2019-03" db="EMBL/GenBank/DDBJ databases">
        <title>First draft genome of Liparis tanakae, snailfish: a comprehensive survey of snailfish specific genes.</title>
        <authorList>
            <person name="Kim W."/>
            <person name="Song I."/>
            <person name="Jeong J.-H."/>
            <person name="Kim D."/>
            <person name="Kim S."/>
            <person name="Ryu S."/>
            <person name="Song J.Y."/>
            <person name="Lee S.K."/>
        </authorList>
    </citation>
    <scope>NUCLEOTIDE SEQUENCE [LARGE SCALE GENOMIC DNA]</scope>
    <source>
        <tissue evidence="2">Muscle</tissue>
    </source>
</reference>
<name>A0A4Z2J862_9TELE</name>
<evidence type="ECO:0000313" key="2">
    <source>
        <dbReference type="EMBL" id="TNN86555.1"/>
    </source>
</evidence>
<evidence type="ECO:0000313" key="3">
    <source>
        <dbReference type="Proteomes" id="UP000314294"/>
    </source>
</evidence>
<protein>
    <submittedName>
        <fullName evidence="2">Uncharacterized protein</fullName>
    </submittedName>
</protein>
<dbReference type="OrthoDB" id="10315353at2759"/>
<dbReference type="EMBL" id="SRLO01000015">
    <property type="protein sequence ID" value="TNN86555.1"/>
    <property type="molecule type" value="Genomic_DNA"/>
</dbReference>
<keyword evidence="3" id="KW-1185">Reference proteome</keyword>
<organism evidence="2 3">
    <name type="scientific">Liparis tanakae</name>
    <name type="common">Tanaka's snailfish</name>
    <dbReference type="NCBI Taxonomy" id="230148"/>
    <lineage>
        <taxon>Eukaryota</taxon>
        <taxon>Metazoa</taxon>
        <taxon>Chordata</taxon>
        <taxon>Craniata</taxon>
        <taxon>Vertebrata</taxon>
        <taxon>Euteleostomi</taxon>
        <taxon>Actinopterygii</taxon>
        <taxon>Neopterygii</taxon>
        <taxon>Teleostei</taxon>
        <taxon>Neoteleostei</taxon>
        <taxon>Acanthomorphata</taxon>
        <taxon>Eupercaria</taxon>
        <taxon>Perciformes</taxon>
        <taxon>Cottioidei</taxon>
        <taxon>Cottales</taxon>
        <taxon>Liparidae</taxon>
        <taxon>Liparis</taxon>
    </lineage>
</organism>
<dbReference type="Proteomes" id="UP000314294">
    <property type="component" value="Unassembled WGS sequence"/>
</dbReference>
<dbReference type="AlphaFoldDB" id="A0A4Z2J862"/>
<feature type="region of interest" description="Disordered" evidence="1">
    <location>
        <begin position="1"/>
        <end position="20"/>
    </location>
</feature>
<comment type="caution">
    <text evidence="2">The sequence shown here is derived from an EMBL/GenBank/DDBJ whole genome shotgun (WGS) entry which is preliminary data.</text>
</comment>
<sequence length="65" mass="7312">MAVRGSSLLLESPIPASGRSTASLSLDNVYVRAWQGKMRVANPCPYWEDMERYGHSLRESSRNLN</sequence>
<accession>A0A4Z2J862</accession>
<evidence type="ECO:0000256" key="1">
    <source>
        <dbReference type="SAM" id="MobiDB-lite"/>
    </source>
</evidence>